<evidence type="ECO:0000313" key="9">
    <source>
        <dbReference type="EMBL" id="SDU04347.1"/>
    </source>
</evidence>
<feature type="transmembrane region" description="Helical" evidence="7">
    <location>
        <begin position="109"/>
        <end position="132"/>
    </location>
</feature>
<keyword evidence="5 7" id="KW-1133">Transmembrane helix</keyword>
<evidence type="ECO:0000256" key="4">
    <source>
        <dbReference type="ARBA" id="ARBA00022692"/>
    </source>
</evidence>
<feature type="transmembrane region" description="Helical" evidence="7">
    <location>
        <begin position="12"/>
        <end position="32"/>
    </location>
</feature>
<evidence type="ECO:0000256" key="2">
    <source>
        <dbReference type="ARBA" id="ARBA00022448"/>
    </source>
</evidence>
<evidence type="ECO:0000256" key="3">
    <source>
        <dbReference type="ARBA" id="ARBA00022475"/>
    </source>
</evidence>
<protein>
    <submittedName>
        <fullName evidence="9">Raffinose/stachyose/melibiose transport system permease protein</fullName>
    </submittedName>
</protein>
<dbReference type="InterPro" id="IPR035906">
    <property type="entry name" value="MetI-like_sf"/>
</dbReference>
<proteinExistence type="inferred from homology"/>
<evidence type="ECO:0000256" key="6">
    <source>
        <dbReference type="ARBA" id="ARBA00023136"/>
    </source>
</evidence>
<dbReference type="PANTHER" id="PTHR30193">
    <property type="entry name" value="ABC TRANSPORTER PERMEASE PROTEIN"/>
    <property type="match status" value="1"/>
</dbReference>
<evidence type="ECO:0000259" key="8">
    <source>
        <dbReference type="PROSITE" id="PS50928"/>
    </source>
</evidence>
<keyword evidence="6 7" id="KW-0472">Membrane</keyword>
<accession>A0ABY0VAS4</accession>
<dbReference type="CDD" id="cd06261">
    <property type="entry name" value="TM_PBP2"/>
    <property type="match status" value="1"/>
</dbReference>
<keyword evidence="2 7" id="KW-0813">Transport</keyword>
<feature type="transmembrane region" description="Helical" evidence="7">
    <location>
        <begin position="73"/>
        <end position="97"/>
    </location>
</feature>
<evidence type="ECO:0000313" key="10">
    <source>
        <dbReference type="Proteomes" id="UP000198976"/>
    </source>
</evidence>
<evidence type="ECO:0000256" key="1">
    <source>
        <dbReference type="ARBA" id="ARBA00004651"/>
    </source>
</evidence>
<comment type="similarity">
    <text evidence="7">Belongs to the binding-protein-dependent transport system permease family.</text>
</comment>
<dbReference type="EMBL" id="LT629792">
    <property type="protein sequence ID" value="SDU04347.1"/>
    <property type="molecule type" value="Genomic_DNA"/>
</dbReference>
<feature type="transmembrane region" description="Helical" evidence="7">
    <location>
        <begin position="161"/>
        <end position="183"/>
    </location>
</feature>
<keyword evidence="3" id="KW-1003">Cell membrane</keyword>
<dbReference type="SUPFAM" id="SSF161098">
    <property type="entry name" value="MetI-like"/>
    <property type="match status" value="1"/>
</dbReference>
<reference evidence="9 10" key="1">
    <citation type="submission" date="2016-10" db="EMBL/GenBank/DDBJ databases">
        <authorList>
            <person name="Varghese N."/>
            <person name="Submissions S."/>
        </authorList>
    </citation>
    <scope>NUCLEOTIDE SEQUENCE [LARGE SCALE GENOMIC DNA]</scope>
    <source>
        <strain evidence="9 10">DSM 9169</strain>
    </source>
</reference>
<evidence type="ECO:0000256" key="5">
    <source>
        <dbReference type="ARBA" id="ARBA00022989"/>
    </source>
</evidence>
<dbReference type="InterPro" id="IPR000515">
    <property type="entry name" value="MetI-like"/>
</dbReference>
<dbReference type="Gene3D" id="1.10.3720.10">
    <property type="entry name" value="MetI-like"/>
    <property type="match status" value="1"/>
</dbReference>
<comment type="subcellular location">
    <subcellularLocation>
        <location evidence="1 7">Cell membrane</location>
        <topology evidence="1 7">Multi-pass membrane protein</topology>
    </subcellularLocation>
</comment>
<dbReference type="PROSITE" id="PS50928">
    <property type="entry name" value="ABC_TM1"/>
    <property type="match status" value="1"/>
</dbReference>
<feature type="transmembrane region" description="Helical" evidence="7">
    <location>
        <begin position="216"/>
        <end position="236"/>
    </location>
</feature>
<dbReference type="Pfam" id="PF00528">
    <property type="entry name" value="BPD_transp_1"/>
    <property type="match status" value="1"/>
</dbReference>
<dbReference type="InterPro" id="IPR051393">
    <property type="entry name" value="ABC_transporter_permease"/>
</dbReference>
<gene>
    <name evidence="9" type="ORF">SAMN04489714_1813</name>
</gene>
<keyword evidence="4 7" id="KW-0812">Transmembrane</keyword>
<evidence type="ECO:0000256" key="7">
    <source>
        <dbReference type="RuleBase" id="RU363032"/>
    </source>
</evidence>
<dbReference type="PANTHER" id="PTHR30193:SF44">
    <property type="entry name" value="LACTOSE TRANSPORT SYSTEM PERMEASE PROTEIN LACF"/>
    <property type="match status" value="1"/>
</dbReference>
<keyword evidence="10" id="KW-1185">Reference proteome</keyword>
<sequence length="299" mass="33524">MRWRDKERRSYWAYLSPLAIGFCVVVLLPLIVNTLLSFYSWKGGKAEMKWVGVSNYVDLMHDKLFWSSFVNTIYMIFAIAIIPTVIGLILAATLFDFIGRHFNSAIASFLRATYYIPQILPVAVAGVLWSWILNTRDGALNEILRGVGTGLAPDWLGNTDLALYSIMLMMIWLQIGYPVVIFMSGLQRVDPSLYEAAQLDGAGWWKRFRHITIPNIRADIFVVVLTATIGAIKLFAPVMVLTRGGPEFSTYVPSFFSYRNFFELSKVGYGAASATVLAVTICVIAGGLVYWQSKAIEEE</sequence>
<organism evidence="9 10">
    <name type="scientific">Schaalia radingae</name>
    <dbReference type="NCBI Taxonomy" id="131110"/>
    <lineage>
        <taxon>Bacteria</taxon>
        <taxon>Bacillati</taxon>
        <taxon>Actinomycetota</taxon>
        <taxon>Actinomycetes</taxon>
        <taxon>Actinomycetales</taxon>
        <taxon>Actinomycetaceae</taxon>
        <taxon>Schaalia</taxon>
    </lineage>
</organism>
<name>A0ABY0VAS4_9ACTO</name>
<feature type="transmembrane region" description="Helical" evidence="7">
    <location>
        <begin position="267"/>
        <end position="291"/>
    </location>
</feature>
<feature type="domain" description="ABC transmembrane type-1" evidence="8">
    <location>
        <begin position="69"/>
        <end position="290"/>
    </location>
</feature>
<dbReference type="Proteomes" id="UP000198976">
    <property type="component" value="Chromosome I"/>
</dbReference>